<dbReference type="AlphaFoldDB" id="A0AAV4T553"/>
<protein>
    <submittedName>
        <fullName evidence="1">Uncharacterized protein</fullName>
    </submittedName>
</protein>
<organism evidence="1 2">
    <name type="scientific">Caerostris extrusa</name>
    <name type="common">Bark spider</name>
    <name type="synonym">Caerostris bankana</name>
    <dbReference type="NCBI Taxonomy" id="172846"/>
    <lineage>
        <taxon>Eukaryota</taxon>
        <taxon>Metazoa</taxon>
        <taxon>Ecdysozoa</taxon>
        <taxon>Arthropoda</taxon>
        <taxon>Chelicerata</taxon>
        <taxon>Arachnida</taxon>
        <taxon>Araneae</taxon>
        <taxon>Araneomorphae</taxon>
        <taxon>Entelegynae</taxon>
        <taxon>Araneoidea</taxon>
        <taxon>Araneidae</taxon>
        <taxon>Caerostris</taxon>
    </lineage>
</organism>
<reference evidence="1 2" key="1">
    <citation type="submission" date="2021-06" db="EMBL/GenBank/DDBJ databases">
        <title>Caerostris extrusa draft genome.</title>
        <authorList>
            <person name="Kono N."/>
            <person name="Arakawa K."/>
        </authorList>
    </citation>
    <scope>NUCLEOTIDE SEQUENCE [LARGE SCALE GENOMIC DNA]</scope>
</reference>
<evidence type="ECO:0000313" key="2">
    <source>
        <dbReference type="Proteomes" id="UP001054945"/>
    </source>
</evidence>
<name>A0AAV4T553_CAEEX</name>
<sequence>MERHKKKKYQILINTKEVVTSIDRLKSAFLWTQDGYSMALCCSKGCLFSDDTATTTADLGSTDAPEETSSTSTAMFPQLVLKQLV</sequence>
<comment type="caution">
    <text evidence="1">The sequence shown here is derived from an EMBL/GenBank/DDBJ whole genome shotgun (WGS) entry which is preliminary data.</text>
</comment>
<dbReference type="EMBL" id="BPLR01010705">
    <property type="protein sequence ID" value="GIY41314.1"/>
    <property type="molecule type" value="Genomic_DNA"/>
</dbReference>
<keyword evidence="2" id="KW-1185">Reference proteome</keyword>
<dbReference type="Proteomes" id="UP001054945">
    <property type="component" value="Unassembled WGS sequence"/>
</dbReference>
<evidence type="ECO:0000313" key="1">
    <source>
        <dbReference type="EMBL" id="GIY41314.1"/>
    </source>
</evidence>
<accession>A0AAV4T553</accession>
<gene>
    <name evidence="1" type="ORF">CEXT_684161</name>
</gene>
<proteinExistence type="predicted"/>